<protein>
    <submittedName>
        <fullName evidence="2">DUF6247 family protein</fullName>
    </submittedName>
</protein>
<name>A0ABW3M4X7_9PSEU</name>
<organism evidence="2 3">
    <name type="scientific">Kibdelosporangium lantanae</name>
    <dbReference type="NCBI Taxonomy" id="1497396"/>
    <lineage>
        <taxon>Bacteria</taxon>
        <taxon>Bacillati</taxon>
        <taxon>Actinomycetota</taxon>
        <taxon>Actinomycetes</taxon>
        <taxon>Pseudonocardiales</taxon>
        <taxon>Pseudonocardiaceae</taxon>
        <taxon>Kibdelosporangium</taxon>
    </lineage>
</organism>
<reference evidence="3" key="1">
    <citation type="journal article" date="2019" name="Int. J. Syst. Evol. Microbiol.">
        <title>The Global Catalogue of Microorganisms (GCM) 10K type strain sequencing project: providing services to taxonomists for standard genome sequencing and annotation.</title>
        <authorList>
            <consortium name="The Broad Institute Genomics Platform"/>
            <consortium name="The Broad Institute Genome Sequencing Center for Infectious Disease"/>
            <person name="Wu L."/>
            <person name="Ma J."/>
        </authorList>
    </citation>
    <scope>NUCLEOTIDE SEQUENCE [LARGE SCALE GENOMIC DNA]</scope>
    <source>
        <strain evidence="3">JCM 31486</strain>
    </source>
</reference>
<evidence type="ECO:0000313" key="3">
    <source>
        <dbReference type="Proteomes" id="UP001597045"/>
    </source>
</evidence>
<dbReference type="Proteomes" id="UP001597045">
    <property type="component" value="Unassembled WGS sequence"/>
</dbReference>
<dbReference type="Pfam" id="PF19760">
    <property type="entry name" value="DUF6247"/>
    <property type="match status" value="1"/>
</dbReference>
<accession>A0ABW3M4X7</accession>
<feature type="non-terminal residue" evidence="2">
    <location>
        <position position="1"/>
    </location>
</feature>
<dbReference type="InterPro" id="IPR046214">
    <property type="entry name" value="DUF6247"/>
</dbReference>
<proteinExistence type="predicted"/>
<evidence type="ECO:0000256" key="1">
    <source>
        <dbReference type="SAM" id="MobiDB-lite"/>
    </source>
</evidence>
<evidence type="ECO:0000313" key="2">
    <source>
        <dbReference type="EMBL" id="MFD1045743.1"/>
    </source>
</evidence>
<dbReference type="EMBL" id="JBHTIS010000396">
    <property type="protein sequence ID" value="MFD1045743.1"/>
    <property type="molecule type" value="Genomic_DNA"/>
</dbReference>
<feature type="region of interest" description="Disordered" evidence="1">
    <location>
        <begin position="76"/>
        <end position="102"/>
    </location>
</feature>
<gene>
    <name evidence="2" type="ORF">ACFQ1S_09290</name>
</gene>
<sequence length="102" mass="11307">WHGDAVAAARFGSPAEIRAALLPEQQADFDIAYESALNEARSTLRLDALQHVLRAWRRMALLTEQEPDEQREMLAARAEIQETGGPRPGSTPWGDLKTQLGL</sequence>
<keyword evidence="3" id="KW-1185">Reference proteome</keyword>
<comment type="caution">
    <text evidence="2">The sequence shown here is derived from an EMBL/GenBank/DDBJ whole genome shotgun (WGS) entry which is preliminary data.</text>
</comment>